<keyword evidence="3" id="KW-0064">Aspartyl protease</keyword>
<evidence type="ECO:0000313" key="8">
    <source>
        <dbReference type="EMBL" id="KAD4384266.1"/>
    </source>
</evidence>
<organism evidence="8 9">
    <name type="scientific">Mikania micrantha</name>
    <name type="common">bitter vine</name>
    <dbReference type="NCBI Taxonomy" id="192012"/>
    <lineage>
        <taxon>Eukaryota</taxon>
        <taxon>Viridiplantae</taxon>
        <taxon>Streptophyta</taxon>
        <taxon>Embryophyta</taxon>
        <taxon>Tracheophyta</taxon>
        <taxon>Spermatophyta</taxon>
        <taxon>Magnoliopsida</taxon>
        <taxon>eudicotyledons</taxon>
        <taxon>Gunneridae</taxon>
        <taxon>Pentapetalae</taxon>
        <taxon>asterids</taxon>
        <taxon>campanulids</taxon>
        <taxon>Asterales</taxon>
        <taxon>Asteraceae</taxon>
        <taxon>Asteroideae</taxon>
        <taxon>Heliantheae alliance</taxon>
        <taxon>Eupatorieae</taxon>
        <taxon>Mikania</taxon>
    </lineage>
</organism>
<dbReference type="EMBL" id="SZYD01000013">
    <property type="protein sequence ID" value="KAD4384266.1"/>
    <property type="molecule type" value="Genomic_DNA"/>
</dbReference>
<feature type="domain" description="Peptidase A1" evidence="7">
    <location>
        <begin position="91"/>
        <end position="448"/>
    </location>
</feature>
<evidence type="ECO:0000256" key="4">
    <source>
        <dbReference type="ARBA" id="ARBA00022801"/>
    </source>
</evidence>
<dbReference type="PANTHER" id="PTHR13683">
    <property type="entry name" value="ASPARTYL PROTEASES"/>
    <property type="match status" value="1"/>
</dbReference>
<protein>
    <recommendedName>
        <fullName evidence="7">Peptidase A1 domain-containing protein</fullName>
    </recommendedName>
</protein>
<evidence type="ECO:0000256" key="5">
    <source>
        <dbReference type="ARBA" id="ARBA00023180"/>
    </source>
</evidence>
<sequence length="500" mass="54447">MRTSIITRIPLNLTFSGIAVAVLLQGVVALCGFPATFKLERAFPHNDLVELSELRDRDVSRHRRFLQQASTNDVIDFTLQGTYDPYRVGLYYSKVQLGSPPKEYYVQVDTGSSVLWVNCKDCKGCPTSSGLEVPIGFYDPLSSSTSSVISCSDQRCSAGIHSGDADCSGTNNRCSYRFKYGDGSAASGYYVSDLIHLEMMSDGTNPSSNASSMVTFGCGTSESGELSMPDRAVDGIFGFGQQGLSVISQLASHQAAPDAFSHCLVGDGDGGGILVIGQIMDPNMVYSPLVPSQPHYNLNLQSISVNDKIISIDPSVFETSHNRKGTVIDSGTTLAYLAEDAYNPFVNAITKVVPQSVEPFEAKGYQCYVTKNSVSEMFPTVSFTFAGDASMVLKPENYLLKQKTVDDETAWCIGFQKVKGQGLTILGDMVLKDKSVVYDLGGQRIGWVDHDCKKPVNVSTKSSGRRRMSNASSMDHRNLLHKLTPIMILALLLHLAYFYK</sequence>
<feature type="active site" evidence="6">
    <location>
        <position position="109"/>
    </location>
</feature>
<dbReference type="Proteomes" id="UP000326396">
    <property type="component" value="Linkage Group LG3"/>
</dbReference>
<dbReference type="SUPFAM" id="SSF50630">
    <property type="entry name" value="Acid proteases"/>
    <property type="match status" value="1"/>
</dbReference>
<dbReference type="Pfam" id="PF14541">
    <property type="entry name" value="TAXi_C"/>
    <property type="match status" value="1"/>
</dbReference>
<dbReference type="PROSITE" id="PS51767">
    <property type="entry name" value="PEPTIDASE_A1"/>
    <property type="match status" value="1"/>
</dbReference>
<evidence type="ECO:0000313" key="9">
    <source>
        <dbReference type="Proteomes" id="UP000326396"/>
    </source>
</evidence>
<dbReference type="InterPro" id="IPR001461">
    <property type="entry name" value="Aspartic_peptidase_A1"/>
</dbReference>
<dbReference type="Pfam" id="PF14543">
    <property type="entry name" value="TAXi_N"/>
    <property type="match status" value="1"/>
</dbReference>
<dbReference type="InterPro" id="IPR032799">
    <property type="entry name" value="TAXi_C"/>
</dbReference>
<dbReference type="AlphaFoldDB" id="A0A5N6N3A5"/>
<dbReference type="CDD" id="cd05476">
    <property type="entry name" value="pepsin_A_like_plant"/>
    <property type="match status" value="1"/>
</dbReference>
<dbReference type="GO" id="GO:0006508">
    <property type="term" value="P:proteolysis"/>
    <property type="evidence" value="ECO:0007669"/>
    <property type="project" value="UniProtKB-KW"/>
</dbReference>
<dbReference type="InterPro" id="IPR032861">
    <property type="entry name" value="TAXi_N"/>
</dbReference>
<gene>
    <name evidence="8" type="ORF">E3N88_24434</name>
</gene>
<reference evidence="8 9" key="1">
    <citation type="submission" date="2019-05" db="EMBL/GenBank/DDBJ databases">
        <title>Mikania micrantha, genome provides insights into the molecular mechanism of rapid growth.</title>
        <authorList>
            <person name="Liu B."/>
        </authorList>
    </citation>
    <scope>NUCLEOTIDE SEQUENCE [LARGE SCALE GENOMIC DNA]</scope>
    <source>
        <strain evidence="8">NLD-2019</strain>
        <tissue evidence="8">Leaf</tissue>
    </source>
</reference>
<dbReference type="InterPro" id="IPR021109">
    <property type="entry name" value="Peptidase_aspartic_dom_sf"/>
</dbReference>
<proteinExistence type="inferred from homology"/>
<evidence type="ECO:0000256" key="2">
    <source>
        <dbReference type="ARBA" id="ARBA00022670"/>
    </source>
</evidence>
<evidence type="ECO:0000256" key="1">
    <source>
        <dbReference type="ARBA" id="ARBA00007447"/>
    </source>
</evidence>
<dbReference type="Gene3D" id="2.40.70.10">
    <property type="entry name" value="Acid Proteases"/>
    <property type="match status" value="2"/>
</dbReference>
<evidence type="ECO:0000259" key="7">
    <source>
        <dbReference type="PROSITE" id="PS51767"/>
    </source>
</evidence>
<comment type="similarity">
    <text evidence="1">Belongs to the peptidase A1 family.</text>
</comment>
<keyword evidence="5" id="KW-0325">Glycoprotein</keyword>
<keyword evidence="9" id="KW-1185">Reference proteome</keyword>
<keyword evidence="2" id="KW-0645">Protease</keyword>
<dbReference type="InterPro" id="IPR034161">
    <property type="entry name" value="Pepsin-like_plant"/>
</dbReference>
<dbReference type="PRINTS" id="PR00792">
    <property type="entry name" value="PEPSIN"/>
</dbReference>
<keyword evidence="4" id="KW-0378">Hydrolase</keyword>
<dbReference type="OrthoDB" id="2747330at2759"/>
<dbReference type="PANTHER" id="PTHR13683:SF794">
    <property type="entry name" value="NEPENTHESIN"/>
    <property type="match status" value="1"/>
</dbReference>
<name>A0A5N6N3A5_9ASTR</name>
<dbReference type="GO" id="GO:0004190">
    <property type="term" value="F:aspartic-type endopeptidase activity"/>
    <property type="evidence" value="ECO:0007669"/>
    <property type="project" value="UniProtKB-KW"/>
</dbReference>
<evidence type="ECO:0000256" key="6">
    <source>
        <dbReference type="PIRSR" id="PIRSR601461-1"/>
    </source>
</evidence>
<dbReference type="FunFam" id="2.40.70.10:FF:000018">
    <property type="entry name" value="Aspartic proteinase-like protein 2"/>
    <property type="match status" value="1"/>
</dbReference>
<feature type="active site" evidence="6">
    <location>
        <position position="329"/>
    </location>
</feature>
<comment type="caution">
    <text evidence="8">The sequence shown here is derived from an EMBL/GenBank/DDBJ whole genome shotgun (WGS) entry which is preliminary data.</text>
</comment>
<dbReference type="InterPro" id="IPR033121">
    <property type="entry name" value="PEPTIDASE_A1"/>
</dbReference>
<evidence type="ECO:0000256" key="3">
    <source>
        <dbReference type="ARBA" id="ARBA00022750"/>
    </source>
</evidence>
<accession>A0A5N6N3A5</accession>